<evidence type="ECO:0000313" key="2">
    <source>
        <dbReference type="EMBL" id="BFD46199.1"/>
    </source>
</evidence>
<dbReference type="PANTHER" id="PTHR32063:SF14">
    <property type="entry name" value="BLL4319 PROTEIN"/>
    <property type="match status" value="1"/>
</dbReference>
<dbReference type="Gene3D" id="3.30.70.1430">
    <property type="entry name" value="Multidrug efflux transporter AcrB pore domain"/>
    <property type="match status" value="1"/>
</dbReference>
<reference evidence="2" key="1">
    <citation type="submission" date="2024-01" db="EMBL/GenBank/DDBJ databases">
        <title>Sequencing the genomes of a sandfly, Sergentomyia squamirostris, and its two endosymbionts.</title>
        <authorList>
            <person name="Itokawa K."/>
            <person name="Sanjoba C."/>
        </authorList>
    </citation>
    <scope>NUCLEOTIDE SEQUENCE</scope>
    <source>
        <strain evidence="2">RiSSQ</strain>
    </source>
</reference>
<accession>A0AAT9G8V0</accession>
<evidence type="ECO:0008006" key="3">
    <source>
        <dbReference type="Google" id="ProtNLM"/>
    </source>
</evidence>
<dbReference type="SUPFAM" id="SSF82714">
    <property type="entry name" value="Multidrug efflux transporter AcrB TolC docking domain, DN and DC subdomains"/>
    <property type="match status" value="1"/>
</dbReference>
<gene>
    <name evidence="2" type="ORF">DMENIID0002_08450</name>
</gene>
<keyword evidence="1" id="KW-0472">Membrane</keyword>
<dbReference type="Gene3D" id="1.20.1640.10">
    <property type="entry name" value="Multidrug efflux transporter AcrB transmembrane domain"/>
    <property type="match status" value="1"/>
</dbReference>
<sequence>MYLSEICIKRPVFATVLSLVVVILGAVFFTKLQIRGIPDISFPVITVYANYPGADALYMEKEITTRIEKALKTVKNLDTITSQSSTGSSHITLIFLSSADIETALNDVRSKISNISSIFPQGMSMPYVAKMDADNFPSLYLSISSDVYDDLQLTQIVQDSVKTILEKLETIGQVEIYGAKEYSMRIEPDPVKLYQHKISVLEIENAIKKQNIYYPAGTIKTAARDFTVRLDGSLSKPEEFEKIILKVKDANILKLRDIAKIYLAPPDTEVIFRYNGKNSIALGLIKQSKANILDLSKELRYSLDKIKENLPKGITIDIAHDSSIPVRAWLCPKNCVNFEIGYI</sequence>
<dbReference type="EMBL" id="AP029170">
    <property type="protein sequence ID" value="BFD46199.1"/>
    <property type="molecule type" value="Genomic_DNA"/>
</dbReference>
<proteinExistence type="predicted"/>
<dbReference type="SUPFAM" id="SSF82693">
    <property type="entry name" value="Multidrug efflux transporter AcrB pore domain, PN1, PN2, PC1 and PC2 subdomains"/>
    <property type="match status" value="2"/>
</dbReference>
<feature type="transmembrane region" description="Helical" evidence="1">
    <location>
        <begin position="12"/>
        <end position="30"/>
    </location>
</feature>
<evidence type="ECO:0000256" key="1">
    <source>
        <dbReference type="SAM" id="Phobius"/>
    </source>
</evidence>
<dbReference type="InterPro" id="IPR027463">
    <property type="entry name" value="AcrB_DN_DC_subdom"/>
</dbReference>
<dbReference type="Gene3D" id="3.30.2090.10">
    <property type="entry name" value="Multidrug efflux transporter AcrB TolC docking domain, DN and DC subdomains"/>
    <property type="match status" value="1"/>
</dbReference>
<dbReference type="Gene3D" id="3.30.70.1320">
    <property type="entry name" value="Multidrug efflux transporter AcrB pore domain like"/>
    <property type="match status" value="1"/>
</dbReference>
<dbReference type="InterPro" id="IPR001036">
    <property type="entry name" value="Acrflvin-R"/>
</dbReference>
<protein>
    <recommendedName>
        <fullName evidence="3">AcrB/AcrD/AcrF family protein</fullName>
    </recommendedName>
</protein>
<dbReference type="GO" id="GO:0042910">
    <property type="term" value="F:xenobiotic transmembrane transporter activity"/>
    <property type="evidence" value="ECO:0007669"/>
    <property type="project" value="TreeGrafter"/>
</dbReference>
<name>A0AAT9G8V0_9RICK</name>
<keyword evidence="1" id="KW-1133">Transmembrane helix</keyword>
<dbReference type="AlphaFoldDB" id="A0AAT9G8V0"/>
<dbReference type="GO" id="GO:0005886">
    <property type="term" value="C:plasma membrane"/>
    <property type="evidence" value="ECO:0007669"/>
    <property type="project" value="TreeGrafter"/>
</dbReference>
<dbReference type="PRINTS" id="PR00702">
    <property type="entry name" value="ACRIFLAVINRP"/>
</dbReference>
<keyword evidence="1" id="KW-0812">Transmembrane</keyword>
<dbReference type="PANTHER" id="PTHR32063">
    <property type="match status" value="1"/>
</dbReference>
<organism evidence="2">
    <name type="scientific">Candidatus Tisiphia endosymbiont of Sergentomyia squamirostris</name>
    <dbReference type="NCBI Taxonomy" id="3113639"/>
    <lineage>
        <taxon>Bacteria</taxon>
        <taxon>Pseudomonadati</taxon>
        <taxon>Pseudomonadota</taxon>
        <taxon>Alphaproteobacteria</taxon>
        <taxon>Rickettsiales</taxon>
        <taxon>Rickettsiaceae</taxon>
        <taxon>Rickettsieae</taxon>
        <taxon>Candidatus Tisiphia</taxon>
    </lineage>
</organism>
<dbReference type="Pfam" id="PF00873">
    <property type="entry name" value="ACR_tran"/>
    <property type="match status" value="1"/>
</dbReference>